<dbReference type="PROSITE" id="PS50102">
    <property type="entry name" value="RRM"/>
    <property type="match status" value="1"/>
</dbReference>
<evidence type="ECO:0000313" key="5">
    <source>
        <dbReference type="Proteomes" id="UP000664859"/>
    </source>
</evidence>
<protein>
    <recommendedName>
        <fullName evidence="3">RRM domain-containing protein</fullName>
    </recommendedName>
</protein>
<feature type="region of interest" description="Disordered" evidence="2">
    <location>
        <begin position="148"/>
        <end position="250"/>
    </location>
</feature>
<dbReference type="InterPro" id="IPR050441">
    <property type="entry name" value="RBM"/>
</dbReference>
<name>A0A835YLG8_9STRA</name>
<dbReference type="AlphaFoldDB" id="A0A835YLG8"/>
<feature type="compositionally biased region" description="Low complexity" evidence="2">
    <location>
        <begin position="185"/>
        <end position="211"/>
    </location>
</feature>
<evidence type="ECO:0000313" key="4">
    <source>
        <dbReference type="EMBL" id="KAG5176653.1"/>
    </source>
</evidence>
<organism evidence="4 5">
    <name type="scientific">Tribonema minus</name>
    <dbReference type="NCBI Taxonomy" id="303371"/>
    <lineage>
        <taxon>Eukaryota</taxon>
        <taxon>Sar</taxon>
        <taxon>Stramenopiles</taxon>
        <taxon>Ochrophyta</taxon>
        <taxon>PX clade</taxon>
        <taxon>Xanthophyceae</taxon>
        <taxon>Tribonematales</taxon>
        <taxon>Tribonemataceae</taxon>
        <taxon>Tribonema</taxon>
    </lineage>
</organism>
<dbReference type="SUPFAM" id="SSF54928">
    <property type="entry name" value="RNA-binding domain, RBD"/>
    <property type="match status" value="1"/>
</dbReference>
<evidence type="ECO:0000256" key="1">
    <source>
        <dbReference type="PROSITE-ProRule" id="PRU00176"/>
    </source>
</evidence>
<dbReference type="Proteomes" id="UP000664859">
    <property type="component" value="Unassembled WGS sequence"/>
</dbReference>
<dbReference type="InterPro" id="IPR000504">
    <property type="entry name" value="RRM_dom"/>
</dbReference>
<feature type="domain" description="RRM" evidence="3">
    <location>
        <begin position="74"/>
        <end position="152"/>
    </location>
</feature>
<reference evidence="4" key="1">
    <citation type="submission" date="2021-02" db="EMBL/GenBank/DDBJ databases">
        <title>First Annotated Genome of the Yellow-green Alga Tribonema minus.</title>
        <authorList>
            <person name="Mahan K.M."/>
        </authorList>
    </citation>
    <scope>NUCLEOTIDE SEQUENCE</scope>
    <source>
        <strain evidence="4">UTEX B ZZ1240</strain>
    </source>
</reference>
<feature type="region of interest" description="Disordered" evidence="2">
    <location>
        <begin position="1"/>
        <end position="80"/>
    </location>
</feature>
<evidence type="ECO:0000256" key="2">
    <source>
        <dbReference type="SAM" id="MobiDB-lite"/>
    </source>
</evidence>
<dbReference type="EMBL" id="JAFCMP010000535">
    <property type="protein sequence ID" value="KAG5176653.1"/>
    <property type="molecule type" value="Genomic_DNA"/>
</dbReference>
<dbReference type="OrthoDB" id="6159137at2759"/>
<feature type="compositionally biased region" description="Basic and acidic residues" evidence="2">
    <location>
        <begin position="1"/>
        <end position="18"/>
    </location>
</feature>
<dbReference type="InterPro" id="IPR035979">
    <property type="entry name" value="RBD_domain_sf"/>
</dbReference>
<feature type="compositionally biased region" description="Basic and acidic residues" evidence="2">
    <location>
        <begin position="52"/>
        <end position="68"/>
    </location>
</feature>
<proteinExistence type="predicted"/>
<accession>A0A835YLG8</accession>
<dbReference type="Pfam" id="PF00076">
    <property type="entry name" value="RRM_1"/>
    <property type="match status" value="1"/>
</dbReference>
<feature type="compositionally biased region" description="Polar residues" evidence="2">
    <location>
        <begin position="233"/>
        <end position="250"/>
    </location>
</feature>
<keyword evidence="5" id="KW-1185">Reference proteome</keyword>
<comment type="caution">
    <text evidence="4">The sequence shown here is derived from an EMBL/GenBank/DDBJ whole genome shotgun (WGS) entry which is preliminary data.</text>
</comment>
<feature type="compositionally biased region" description="Basic and acidic residues" evidence="2">
    <location>
        <begin position="174"/>
        <end position="184"/>
    </location>
</feature>
<dbReference type="GO" id="GO:0003723">
    <property type="term" value="F:RNA binding"/>
    <property type="evidence" value="ECO:0007669"/>
    <property type="project" value="UniProtKB-UniRule"/>
</dbReference>
<evidence type="ECO:0000259" key="3">
    <source>
        <dbReference type="PROSITE" id="PS50102"/>
    </source>
</evidence>
<dbReference type="SMART" id="SM00360">
    <property type="entry name" value="RRM"/>
    <property type="match status" value="1"/>
</dbReference>
<keyword evidence="1" id="KW-0694">RNA-binding</keyword>
<sequence length="250" mass="26783">MSDRSASVEREAPRERSASRSRSRSGSPAGRSPPPPRNRRSRSPSPAANGGGRDRSRSRDREQPKDDQPNNPGNNLYIGNLSFRTENKDLEHAFGPFGRVSRCEVVLDPYTKQSRGFGFVTYENVDDARTAAREMEGATIQGRKIKVEISRRAGGHARTPGEYRGPPGASAKYGSERDSRRGGAEEPASMMAPAAAAAAAAKMRTAASAARGTLPPWGPGASRESKPCWDSFASASTQRKDSSSSPGHLA</sequence>
<gene>
    <name evidence="4" type="ORF">JKP88DRAFT_265381</name>
</gene>
<dbReference type="Gene3D" id="3.30.70.330">
    <property type="match status" value="1"/>
</dbReference>
<dbReference type="PANTHER" id="PTHR48034">
    <property type="entry name" value="TRANSFORMER-2 SEX-DETERMINING PROTEIN-RELATED"/>
    <property type="match status" value="1"/>
</dbReference>
<dbReference type="InterPro" id="IPR012677">
    <property type="entry name" value="Nucleotide-bd_a/b_plait_sf"/>
</dbReference>